<comment type="catalytic activity">
    <reaction evidence="4">
        <text>an aldehyde + NAD(+) + H2O = a carboxylate + NADH + 2 H(+)</text>
        <dbReference type="Rhea" id="RHEA:16185"/>
        <dbReference type="ChEBI" id="CHEBI:15377"/>
        <dbReference type="ChEBI" id="CHEBI:15378"/>
        <dbReference type="ChEBI" id="CHEBI:17478"/>
        <dbReference type="ChEBI" id="CHEBI:29067"/>
        <dbReference type="ChEBI" id="CHEBI:57540"/>
        <dbReference type="ChEBI" id="CHEBI:57945"/>
        <dbReference type="EC" id="1.2.1.3"/>
    </reaction>
</comment>
<keyword evidence="7" id="KW-1185">Reference proteome</keyword>
<dbReference type="FunFam" id="3.40.605.10:FF:000007">
    <property type="entry name" value="NAD/NADP-dependent betaine aldehyde dehydrogenase"/>
    <property type="match status" value="1"/>
</dbReference>
<protein>
    <recommendedName>
        <fullName evidence="3">aldehyde dehydrogenase (NAD(+))</fullName>
        <ecNumber evidence="3">1.2.1.3</ecNumber>
    </recommendedName>
</protein>
<evidence type="ECO:0000313" key="6">
    <source>
        <dbReference type="EMBL" id="SDS65928.1"/>
    </source>
</evidence>
<proteinExistence type="inferred from homology"/>
<dbReference type="InterPro" id="IPR015590">
    <property type="entry name" value="Aldehyde_DH_dom"/>
</dbReference>
<dbReference type="InterPro" id="IPR016161">
    <property type="entry name" value="Ald_DH/histidinol_DH"/>
</dbReference>
<dbReference type="PANTHER" id="PTHR42804:SF1">
    <property type="entry name" value="ALDEHYDE DEHYDROGENASE-RELATED"/>
    <property type="match status" value="1"/>
</dbReference>
<dbReference type="CDD" id="cd07138">
    <property type="entry name" value="ALDH_CddD_SSP0762"/>
    <property type="match status" value="1"/>
</dbReference>
<dbReference type="Proteomes" id="UP000243904">
    <property type="component" value="Chromosome I"/>
</dbReference>
<dbReference type="Pfam" id="PF00171">
    <property type="entry name" value="Aldedh"/>
    <property type="match status" value="1"/>
</dbReference>
<dbReference type="Gene3D" id="3.40.309.10">
    <property type="entry name" value="Aldehyde Dehydrogenase, Chain A, domain 2"/>
    <property type="match status" value="1"/>
</dbReference>
<dbReference type="Gene3D" id="3.40.605.10">
    <property type="entry name" value="Aldehyde Dehydrogenase, Chain A, domain 1"/>
    <property type="match status" value="1"/>
</dbReference>
<evidence type="ECO:0000256" key="1">
    <source>
        <dbReference type="ARBA" id="ARBA00009986"/>
    </source>
</evidence>
<evidence type="ECO:0000256" key="4">
    <source>
        <dbReference type="ARBA" id="ARBA00049194"/>
    </source>
</evidence>
<evidence type="ECO:0000256" key="3">
    <source>
        <dbReference type="ARBA" id="ARBA00024226"/>
    </source>
</evidence>
<dbReference type="PROSITE" id="PS00070">
    <property type="entry name" value="ALDEHYDE_DEHYDR_CYS"/>
    <property type="match status" value="1"/>
</dbReference>
<name>A0A1H1U0F6_9BRAD</name>
<comment type="similarity">
    <text evidence="1">Belongs to the aldehyde dehydrogenase family.</text>
</comment>
<evidence type="ECO:0000256" key="2">
    <source>
        <dbReference type="ARBA" id="ARBA00023002"/>
    </source>
</evidence>
<keyword evidence="2" id="KW-0560">Oxidoreductase</keyword>
<feature type="domain" description="Aldehyde dehydrogenase" evidence="5">
    <location>
        <begin position="13"/>
        <end position="470"/>
    </location>
</feature>
<dbReference type="EC" id="1.2.1.3" evidence="3"/>
<accession>A0A1H1U0F6</accession>
<dbReference type="GO" id="GO:0004029">
    <property type="term" value="F:aldehyde dehydrogenase (NAD+) activity"/>
    <property type="evidence" value="ECO:0007669"/>
    <property type="project" value="UniProtKB-EC"/>
</dbReference>
<dbReference type="RefSeq" id="WP_146687641.1">
    <property type="nucleotide sequence ID" value="NZ_LT629750.1"/>
</dbReference>
<evidence type="ECO:0000313" key="7">
    <source>
        <dbReference type="Proteomes" id="UP000243904"/>
    </source>
</evidence>
<evidence type="ECO:0000259" key="5">
    <source>
        <dbReference type="Pfam" id="PF00171"/>
    </source>
</evidence>
<dbReference type="InterPro" id="IPR016160">
    <property type="entry name" value="Ald_DH_CS_CYS"/>
</dbReference>
<dbReference type="InterPro" id="IPR016163">
    <property type="entry name" value="Ald_DH_C"/>
</dbReference>
<dbReference type="InterPro" id="IPR016162">
    <property type="entry name" value="Ald_DH_N"/>
</dbReference>
<dbReference type="PANTHER" id="PTHR42804">
    <property type="entry name" value="ALDEHYDE DEHYDROGENASE"/>
    <property type="match status" value="1"/>
</dbReference>
<sequence>MVNRMQFYIDGAWVDPAVKKSTPVVNPATEEAMYEVALGSKADVDKAVAAAKRAFETFSVTSREERVALLSRIIEVYKTRIKDIGASVSDEMGAPLPMAEKLQAGAGLGHIVATLDVLKNYHFEETIGSAVVVREPVGVIGMITPWNWPLNQIACKVAPALAAGCTMILKPSEFTPTSALIFAEILHEAGVPKGVFNLVNGLGPEVGAAMSEHPDIDMISFTGSTRAGIDVAKRAAPTVKRVSQELGGKSPNVILEGADLTKAVTGGVMHMFNNSGQSCNAPSRMIVPLSKMKEVAAIAKGVADKTKAGDPRAEGTTIGPVVNRIQWDKIQGLIQKGIEEGATLVAGGPGLPEGVNKGFYVRPTIFADVTENMTIAREEIFGPVLVVMGAKNEDDAVRIANDTPYGLAGYVSADSVETARKVGRKIRAGNVNLQGVPNDRTAPFGGYKQSGNGREWGKYGFEEFLEVKAIAGFNAA</sequence>
<dbReference type="AlphaFoldDB" id="A0A1H1U0F6"/>
<gene>
    <name evidence="6" type="ORF">SAMN05444158_2761</name>
</gene>
<dbReference type="EMBL" id="LT629750">
    <property type="protein sequence ID" value="SDS65928.1"/>
    <property type="molecule type" value="Genomic_DNA"/>
</dbReference>
<organism evidence="6 7">
    <name type="scientific">Bradyrhizobium canariense</name>
    <dbReference type="NCBI Taxonomy" id="255045"/>
    <lineage>
        <taxon>Bacteria</taxon>
        <taxon>Pseudomonadati</taxon>
        <taxon>Pseudomonadota</taxon>
        <taxon>Alphaproteobacteria</taxon>
        <taxon>Hyphomicrobiales</taxon>
        <taxon>Nitrobacteraceae</taxon>
        <taxon>Bradyrhizobium</taxon>
    </lineage>
</organism>
<reference evidence="7" key="1">
    <citation type="submission" date="2016-10" db="EMBL/GenBank/DDBJ databases">
        <authorList>
            <person name="Varghese N."/>
            <person name="Submissions S."/>
        </authorList>
    </citation>
    <scope>NUCLEOTIDE SEQUENCE [LARGE SCALE GENOMIC DNA]</scope>
    <source>
        <strain evidence="7">GAS369</strain>
    </source>
</reference>
<dbReference type="SUPFAM" id="SSF53720">
    <property type="entry name" value="ALDH-like"/>
    <property type="match status" value="1"/>
</dbReference>